<proteinExistence type="inferred from homology"/>
<comment type="catalytic activity">
    <reaction evidence="1">
        <text>Hydrolysis of terminal non-reducing N-acetyl-D-hexosamine residues in N-acetyl-beta-D-hexosaminides.</text>
        <dbReference type="EC" id="3.2.1.52"/>
    </reaction>
</comment>
<dbReference type="GO" id="GO:0009254">
    <property type="term" value="P:peptidoglycan turnover"/>
    <property type="evidence" value="ECO:0007669"/>
    <property type="project" value="TreeGrafter"/>
</dbReference>
<dbReference type="SUPFAM" id="SSF51445">
    <property type="entry name" value="(Trans)glycosidases"/>
    <property type="match status" value="1"/>
</dbReference>
<dbReference type="PANTHER" id="PTHR30480">
    <property type="entry name" value="BETA-HEXOSAMINIDASE-RELATED"/>
    <property type="match status" value="1"/>
</dbReference>
<evidence type="ECO:0000256" key="5">
    <source>
        <dbReference type="ARBA" id="ARBA00023295"/>
    </source>
</evidence>
<organism evidence="8 9">
    <name type="scientific">Patiriisocius marinus</name>
    <dbReference type="NCBI Taxonomy" id="1397112"/>
    <lineage>
        <taxon>Bacteria</taxon>
        <taxon>Pseudomonadati</taxon>
        <taxon>Bacteroidota</taxon>
        <taxon>Flavobacteriia</taxon>
        <taxon>Flavobacteriales</taxon>
        <taxon>Flavobacteriaceae</taxon>
        <taxon>Patiriisocius</taxon>
    </lineage>
</organism>
<dbReference type="RefSeq" id="WP_151673308.1">
    <property type="nucleotide sequence ID" value="NZ_BKCG01000002.1"/>
</dbReference>
<dbReference type="Proteomes" id="UP000326509">
    <property type="component" value="Unassembled WGS sequence"/>
</dbReference>
<keyword evidence="4" id="KW-0378">Hydrolase</keyword>
<comment type="similarity">
    <text evidence="2">Belongs to the glycosyl hydrolase 3 family.</text>
</comment>
<dbReference type="Gene3D" id="3.20.20.300">
    <property type="entry name" value="Glycoside hydrolase, family 3, N-terminal domain"/>
    <property type="match status" value="1"/>
</dbReference>
<dbReference type="InterPro" id="IPR001764">
    <property type="entry name" value="Glyco_hydro_3_N"/>
</dbReference>
<evidence type="ECO:0000313" key="8">
    <source>
        <dbReference type="EMBL" id="GER59222.1"/>
    </source>
</evidence>
<dbReference type="GO" id="GO:0005975">
    <property type="term" value="P:carbohydrate metabolic process"/>
    <property type="evidence" value="ECO:0007669"/>
    <property type="project" value="InterPro"/>
</dbReference>
<evidence type="ECO:0000256" key="3">
    <source>
        <dbReference type="ARBA" id="ARBA00012663"/>
    </source>
</evidence>
<dbReference type="EC" id="3.2.1.52" evidence="3"/>
<dbReference type="OrthoDB" id="9805821at2"/>
<name>A0A5J4IXV0_9FLAO</name>
<dbReference type="PROSITE" id="PS00775">
    <property type="entry name" value="GLYCOSYL_HYDROL_F3"/>
    <property type="match status" value="1"/>
</dbReference>
<sequence length="368" mass="40820">MRNTLLLLILSILFMHNVKSQDFELNDFYTYNPEIEHRVDQIFQSLSEEAKVAQMIVTSAGELGKPEKTVLKLAQENKIGGVVFLKGTIENHKRIIDSLNAINKSLNQLPLLYSIDAEPSLYNGRLKGTAPLMNTIDIKTNVQADSIARIINKTLLEIGFRQNFAPVVDISPQNEAIKNRSFGDDKLKVISLSKQFINTTQDQGIIATAKHFPGHGLVKGDTHKNSVYIDGALQELDVYPPLIEAGVLSIMMAHITINNNEMYNTNGLPSSCSRNIVTGLLKEKLGFKGLVITDALNIMKAVTIIDNAPLVASKAGNDMLLMPQDETHTINSILAEMLKDDNYKQQIYQSVKKIIRLKLALGLLQANN</sequence>
<feature type="domain" description="Glycoside hydrolase family 3 N-terminal" evidence="7">
    <location>
        <begin position="49"/>
        <end position="357"/>
    </location>
</feature>
<comment type="caution">
    <text evidence="8">The sequence shown here is derived from an EMBL/GenBank/DDBJ whole genome shotgun (WGS) entry which is preliminary data.</text>
</comment>
<dbReference type="InterPro" id="IPR050226">
    <property type="entry name" value="NagZ_Beta-hexosaminidase"/>
</dbReference>
<evidence type="ECO:0000256" key="6">
    <source>
        <dbReference type="SAM" id="SignalP"/>
    </source>
</evidence>
<dbReference type="Pfam" id="PF00933">
    <property type="entry name" value="Glyco_hydro_3"/>
    <property type="match status" value="1"/>
</dbReference>
<evidence type="ECO:0000256" key="1">
    <source>
        <dbReference type="ARBA" id="ARBA00001231"/>
    </source>
</evidence>
<dbReference type="GO" id="GO:0004563">
    <property type="term" value="F:beta-N-acetylhexosaminidase activity"/>
    <property type="evidence" value="ECO:0007669"/>
    <property type="project" value="UniProtKB-EC"/>
</dbReference>
<keyword evidence="9" id="KW-1185">Reference proteome</keyword>
<dbReference type="InterPro" id="IPR017853">
    <property type="entry name" value="GH"/>
</dbReference>
<dbReference type="AlphaFoldDB" id="A0A5J4IXV0"/>
<evidence type="ECO:0000313" key="9">
    <source>
        <dbReference type="Proteomes" id="UP000326509"/>
    </source>
</evidence>
<keyword evidence="5" id="KW-0326">Glycosidase</keyword>
<keyword evidence="6" id="KW-0732">Signal</keyword>
<feature type="chain" id="PRO_5023911997" description="beta-N-acetylhexosaminidase" evidence="6">
    <location>
        <begin position="21"/>
        <end position="368"/>
    </location>
</feature>
<dbReference type="InterPro" id="IPR036962">
    <property type="entry name" value="Glyco_hydro_3_N_sf"/>
</dbReference>
<feature type="signal peptide" evidence="6">
    <location>
        <begin position="1"/>
        <end position="20"/>
    </location>
</feature>
<dbReference type="PANTHER" id="PTHR30480:SF13">
    <property type="entry name" value="BETA-HEXOSAMINIDASE"/>
    <property type="match status" value="1"/>
</dbReference>
<protein>
    <recommendedName>
        <fullName evidence="3">beta-N-acetylhexosaminidase</fullName>
        <ecNumber evidence="3">3.2.1.52</ecNumber>
    </recommendedName>
</protein>
<reference evidence="8 9" key="1">
    <citation type="submission" date="2019-08" db="EMBL/GenBank/DDBJ databases">
        <title>Draft genome sequence of Ulvibacter marinus type strain NBRC 109484.</title>
        <authorList>
            <person name="Kawano K."/>
            <person name="Ushijima N."/>
            <person name="Kihara M."/>
            <person name="Itoh H."/>
        </authorList>
    </citation>
    <scope>NUCLEOTIDE SEQUENCE [LARGE SCALE GENOMIC DNA]</scope>
    <source>
        <strain evidence="8 9">NBRC 109484</strain>
    </source>
</reference>
<gene>
    <name evidence="8" type="ORF">ULMA_13300</name>
</gene>
<dbReference type="EMBL" id="BKCG01000002">
    <property type="protein sequence ID" value="GER59222.1"/>
    <property type="molecule type" value="Genomic_DNA"/>
</dbReference>
<dbReference type="InterPro" id="IPR019800">
    <property type="entry name" value="Glyco_hydro_3_AS"/>
</dbReference>
<evidence type="ECO:0000256" key="4">
    <source>
        <dbReference type="ARBA" id="ARBA00022801"/>
    </source>
</evidence>
<evidence type="ECO:0000259" key="7">
    <source>
        <dbReference type="Pfam" id="PF00933"/>
    </source>
</evidence>
<accession>A0A5J4IXV0</accession>
<evidence type="ECO:0000256" key="2">
    <source>
        <dbReference type="ARBA" id="ARBA00005336"/>
    </source>
</evidence>